<evidence type="ECO:0000259" key="7">
    <source>
        <dbReference type="PROSITE" id="PS51379"/>
    </source>
</evidence>
<proteinExistence type="predicted"/>
<comment type="cofactor">
    <cofactor evidence="1">
        <name>[4Fe-4S] cluster</name>
        <dbReference type="ChEBI" id="CHEBI:49883"/>
    </cofactor>
</comment>
<dbReference type="SUPFAM" id="SSF54862">
    <property type="entry name" value="4Fe-4S ferredoxins"/>
    <property type="match status" value="1"/>
</dbReference>
<dbReference type="PROSITE" id="PS00198">
    <property type="entry name" value="4FE4S_FER_1"/>
    <property type="match status" value="1"/>
</dbReference>
<dbReference type="EMBL" id="NOZQ01000209">
    <property type="protein sequence ID" value="OYD13998.1"/>
    <property type="molecule type" value="Genomic_DNA"/>
</dbReference>
<accession>A0A235BNV3</accession>
<evidence type="ECO:0000313" key="9">
    <source>
        <dbReference type="Proteomes" id="UP000215215"/>
    </source>
</evidence>
<sequence>MPKAKKIVWKGVDDMPEMAVSLSSMRVNKTASWRNLKPVIDYDKCKPCGICWKFCPEPAILLKEDGSPVIDYDYCKGCGICAEECPRNAITMHREER</sequence>
<feature type="domain" description="4Fe-4S ferredoxin-type" evidence="7">
    <location>
        <begin position="66"/>
        <end position="95"/>
    </location>
</feature>
<keyword evidence="4" id="KW-0677">Repeat</keyword>
<dbReference type="GO" id="GO:0046872">
    <property type="term" value="F:metal ion binding"/>
    <property type="evidence" value="ECO:0007669"/>
    <property type="project" value="UniProtKB-KW"/>
</dbReference>
<keyword evidence="6" id="KW-0411">Iron-sulfur</keyword>
<dbReference type="InterPro" id="IPR017896">
    <property type="entry name" value="4Fe4S_Fe-S-bd"/>
</dbReference>
<dbReference type="EC" id="1.2.7.7" evidence="8"/>
<dbReference type="AlphaFoldDB" id="A0A235BNV3"/>
<evidence type="ECO:0000256" key="3">
    <source>
        <dbReference type="ARBA" id="ARBA00022723"/>
    </source>
</evidence>
<dbReference type="Gene3D" id="3.30.70.20">
    <property type="match status" value="2"/>
</dbReference>
<keyword evidence="8" id="KW-0560">Oxidoreductase</keyword>
<dbReference type="PROSITE" id="PS51379">
    <property type="entry name" value="4FE4S_FER_2"/>
    <property type="match status" value="2"/>
</dbReference>
<keyword evidence="2" id="KW-0004">4Fe-4S</keyword>
<keyword evidence="3" id="KW-0479">Metal-binding</keyword>
<dbReference type="GO" id="GO:0051539">
    <property type="term" value="F:4 iron, 4 sulfur cluster binding"/>
    <property type="evidence" value="ECO:0007669"/>
    <property type="project" value="UniProtKB-KW"/>
</dbReference>
<feature type="domain" description="4Fe-4S ferredoxin-type" evidence="7">
    <location>
        <begin position="36"/>
        <end position="65"/>
    </location>
</feature>
<evidence type="ECO:0000256" key="5">
    <source>
        <dbReference type="ARBA" id="ARBA00023004"/>
    </source>
</evidence>
<name>A0A235BNV3_UNCW3</name>
<dbReference type="PANTHER" id="PTHR43724">
    <property type="entry name" value="PYRUVATE SYNTHASE SUBUNIT PORD"/>
    <property type="match status" value="1"/>
</dbReference>
<gene>
    <name evidence="8" type="primary">vorD</name>
    <name evidence="8" type="ORF">CH333_09315</name>
</gene>
<keyword evidence="5" id="KW-0408">Iron</keyword>
<comment type="caution">
    <text evidence="8">The sequence shown here is derived from an EMBL/GenBank/DDBJ whole genome shotgun (WGS) entry which is preliminary data.</text>
</comment>
<dbReference type="InterPro" id="IPR011898">
    <property type="entry name" value="PorD_KorD"/>
</dbReference>
<evidence type="ECO:0000256" key="1">
    <source>
        <dbReference type="ARBA" id="ARBA00001966"/>
    </source>
</evidence>
<protein>
    <submittedName>
        <fullName evidence="8">2-ketoisovalerate ferredoxin oxidoreductase</fullName>
        <ecNumber evidence="8">1.2.7.7</ecNumber>
    </submittedName>
</protein>
<evidence type="ECO:0000256" key="2">
    <source>
        <dbReference type="ARBA" id="ARBA00022485"/>
    </source>
</evidence>
<dbReference type="NCBIfam" id="TIGR02179">
    <property type="entry name" value="PorD_KorD"/>
    <property type="match status" value="1"/>
</dbReference>
<evidence type="ECO:0000313" key="8">
    <source>
        <dbReference type="EMBL" id="OYD13998.1"/>
    </source>
</evidence>
<dbReference type="Proteomes" id="UP000215215">
    <property type="component" value="Unassembled WGS sequence"/>
</dbReference>
<organism evidence="8 9">
    <name type="scientific">candidate division WOR-3 bacterium JGI_Cruoil_03_44_89</name>
    <dbReference type="NCBI Taxonomy" id="1973748"/>
    <lineage>
        <taxon>Bacteria</taxon>
        <taxon>Bacteria division WOR-3</taxon>
    </lineage>
</organism>
<evidence type="ECO:0000256" key="4">
    <source>
        <dbReference type="ARBA" id="ARBA00022737"/>
    </source>
</evidence>
<dbReference type="PANTHER" id="PTHR43724:SF1">
    <property type="entry name" value="PYRUVATE SYNTHASE SUBUNIT PORD"/>
    <property type="match status" value="1"/>
</dbReference>
<evidence type="ECO:0000256" key="6">
    <source>
        <dbReference type="ARBA" id="ARBA00023014"/>
    </source>
</evidence>
<dbReference type="InterPro" id="IPR017900">
    <property type="entry name" value="4Fe4S_Fe_S_CS"/>
</dbReference>
<reference evidence="8 9" key="1">
    <citation type="submission" date="2017-07" db="EMBL/GenBank/DDBJ databases">
        <title>Recovery of genomes from metagenomes via a dereplication, aggregation, and scoring strategy.</title>
        <authorList>
            <person name="Sieber C.M."/>
            <person name="Probst A.J."/>
            <person name="Sharrar A."/>
            <person name="Thomas B.C."/>
            <person name="Hess M."/>
            <person name="Tringe S.G."/>
            <person name="Banfield J.F."/>
        </authorList>
    </citation>
    <scope>NUCLEOTIDE SEQUENCE [LARGE SCALE GENOMIC DNA]</scope>
    <source>
        <strain evidence="8">JGI_Cruoil_03_44_89</strain>
    </source>
</reference>
<dbReference type="Pfam" id="PF14697">
    <property type="entry name" value="Fer4_21"/>
    <property type="match status" value="1"/>
</dbReference>
<dbReference type="GO" id="GO:0043807">
    <property type="term" value="F:3-methyl-2-oxobutanoate dehydrogenase (ferredoxin) activity"/>
    <property type="evidence" value="ECO:0007669"/>
    <property type="project" value="UniProtKB-EC"/>
</dbReference>